<feature type="compositionally biased region" description="Polar residues" evidence="12">
    <location>
        <begin position="11"/>
        <end position="20"/>
    </location>
</feature>
<evidence type="ECO:0000256" key="3">
    <source>
        <dbReference type="ARBA" id="ARBA00022676"/>
    </source>
</evidence>
<organism evidence="14 15">
    <name type="scientific">Saccoglossus kowalevskii</name>
    <name type="common">Acorn worm</name>
    <dbReference type="NCBI Taxonomy" id="10224"/>
    <lineage>
        <taxon>Eukaryota</taxon>
        <taxon>Metazoa</taxon>
        <taxon>Hemichordata</taxon>
        <taxon>Enteropneusta</taxon>
        <taxon>Harrimaniidae</taxon>
        <taxon>Saccoglossus</taxon>
    </lineage>
</organism>
<dbReference type="InterPro" id="IPR012163">
    <property type="entry name" value="Sialyl_trans"/>
</dbReference>
<dbReference type="PIRSF" id="PIRSF005557">
    <property type="entry name" value="Sialyl_trans"/>
    <property type="match status" value="1"/>
</dbReference>
<evidence type="ECO:0000256" key="13">
    <source>
        <dbReference type="SAM" id="Phobius"/>
    </source>
</evidence>
<keyword evidence="10" id="KW-1015">Disulfide bond</keyword>
<keyword evidence="5 13" id="KW-0812">Transmembrane</keyword>
<sequence length="443" mass="50631">MIQLKVMSRGSARTTASRQIKSVDDRKRVCIKPSEKMKQKKSPCRTAWTCKAMAMLSYLLVFCAAVISYAHVYTIPTYTRNYLIKTRAALTSPKMDCKVLEATNHTSPSLPFVDEEIETGEKPMEKLPVIVKHNIRLRRVKKRRKQKKKKPTLQELQENLIHTVSELQEWHSNITRLREIRNNIIQDNGTSLLFTQENTAIGEKYYSTYFTREVVIDSAKRSLFPEVSPFSSSAPVKTCAIVGNSGILHNSNCGTEIDSHDMVIRSNLPPIKKYVKDAGKKTSITSLSPSVPIARSRPSRFLKALKEYSGYILWVPNSSRMHSTDIAFNVTRLIQEHTDLTVLHANAVHFDKVKKYWKLIKNMSTGIMLMSLGACFCDELHLYGFWPFEINSRGEPVSMHYTNDFSWSTFHHTHDYPSEFDLLIKLHSEGVLKLHVNSCNTDA</sequence>
<dbReference type="RefSeq" id="XP_006817380.1">
    <property type="nucleotide sequence ID" value="XM_006817317.1"/>
</dbReference>
<dbReference type="GeneID" id="100373922"/>
<dbReference type="InterPro" id="IPR050943">
    <property type="entry name" value="Glycosyltr_29_Sialyltrsf"/>
</dbReference>
<keyword evidence="7 13" id="KW-1133">Transmembrane helix</keyword>
<evidence type="ECO:0000256" key="7">
    <source>
        <dbReference type="ARBA" id="ARBA00022989"/>
    </source>
</evidence>
<dbReference type="Proteomes" id="UP000694865">
    <property type="component" value="Unplaced"/>
</dbReference>
<keyword evidence="14" id="KW-1185">Reference proteome</keyword>
<dbReference type="Gene3D" id="3.90.1480.20">
    <property type="entry name" value="Glycosyl transferase family 29"/>
    <property type="match status" value="1"/>
</dbReference>
<keyword evidence="8" id="KW-0333">Golgi apparatus</keyword>
<reference evidence="15" key="1">
    <citation type="submission" date="2025-08" db="UniProtKB">
        <authorList>
            <consortium name="RefSeq"/>
        </authorList>
    </citation>
    <scope>IDENTIFICATION</scope>
    <source>
        <tissue evidence="15">Testes</tissue>
    </source>
</reference>
<keyword evidence="4" id="KW-0808">Transferase</keyword>
<dbReference type="InterPro" id="IPR001675">
    <property type="entry name" value="Glyco_trans_29"/>
</dbReference>
<dbReference type="InterPro" id="IPR038578">
    <property type="entry name" value="GT29-like_sf"/>
</dbReference>
<evidence type="ECO:0000256" key="5">
    <source>
        <dbReference type="ARBA" id="ARBA00022692"/>
    </source>
</evidence>
<proteinExistence type="inferred from homology"/>
<evidence type="ECO:0000256" key="11">
    <source>
        <dbReference type="ARBA" id="ARBA00023180"/>
    </source>
</evidence>
<keyword evidence="9 13" id="KW-0472">Membrane</keyword>
<evidence type="ECO:0000256" key="8">
    <source>
        <dbReference type="ARBA" id="ARBA00023034"/>
    </source>
</evidence>
<keyword evidence="6" id="KW-0735">Signal-anchor</keyword>
<protein>
    <submittedName>
        <fullName evidence="15">Alpha-N-acetylneuraminide alpha-2,8-sialyltransferase-like</fullName>
    </submittedName>
</protein>
<dbReference type="PANTHER" id="PTHR11987">
    <property type="entry name" value="ALPHA-2,8-SIALYLTRANSFERASE"/>
    <property type="match status" value="1"/>
</dbReference>
<dbReference type="CDD" id="cd23963">
    <property type="entry name" value="GT29_ST8SIA"/>
    <property type="match status" value="1"/>
</dbReference>
<accession>A0ABM0MBI9</accession>
<dbReference type="PANTHER" id="PTHR11987:SF53">
    <property type="entry name" value="ALPHA-2,8-SIALYLTRANSFERASE 8F-LIKE"/>
    <property type="match status" value="1"/>
</dbReference>
<evidence type="ECO:0000256" key="6">
    <source>
        <dbReference type="ARBA" id="ARBA00022968"/>
    </source>
</evidence>
<comment type="subcellular location">
    <subcellularLocation>
        <location evidence="1">Golgi apparatus membrane</location>
        <topology evidence="1">Single-pass type II membrane protein</topology>
    </subcellularLocation>
</comment>
<evidence type="ECO:0000256" key="12">
    <source>
        <dbReference type="SAM" id="MobiDB-lite"/>
    </source>
</evidence>
<evidence type="ECO:0000313" key="15">
    <source>
        <dbReference type="RefSeq" id="XP_006817380.1"/>
    </source>
</evidence>
<keyword evidence="11" id="KW-0325">Glycoprotein</keyword>
<feature type="transmembrane region" description="Helical" evidence="13">
    <location>
        <begin position="46"/>
        <end position="70"/>
    </location>
</feature>
<evidence type="ECO:0000256" key="4">
    <source>
        <dbReference type="ARBA" id="ARBA00022679"/>
    </source>
</evidence>
<gene>
    <name evidence="15" type="primary">LOC100373922</name>
</gene>
<feature type="region of interest" description="Disordered" evidence="12">
    <location>
        <begin position="1"/>
        <end position="20"/>
    </location>
</feature>
<dbReference type="Pfam" id="PF00777">
    <property type="entry name" value="Glyco_transf_29"/>
    <property type="match status" value="1"/>
</dbReference>
<evidence type="ECO:0000313" key="14">
    <source>
        <dbReference type="Proteomes" id="UP000694865"/>
    </source>
</evidence>
<evidence type="ECO:0000256" key="9">
    <source>
        <dbReference type="ARBA" id="ARBA00023136"/>
    </source>
</evidence>
<keyword evidence="3" id="KW-0328">Glycosyltransferase</keyword>
<evidence type="ECO:0000256" key="10">
    <source>
        <dbReference type="ARBA" id="ARBA00023157"/>
    </source>
</evidence>
<evidence type="ECO:0000256" key="2">
    <source>
        <dbReference type="ARBA" id="ARBA00006003"/>
    </source>
</evidence>
<name>A0ABM0MBI9_SACKO</name>
<evidence type="ECO:0000256" key="1">
    <source>
        <dbReference type="ARBA" id="ARBA00004323"/>
    </source>
</evidence>
<comment type="similarity">
    <text evidence="2">Belongs to the glycosyltransferase 29 family.</text>
</comment>